<sequence length="437" mass="47522">MAQFRKDTHQYLADGKTIFEVVMLSDQYGNLVGPANPSGMAVDAFGRARISIPLTLFDSSHRYKDNGLWSTSNTANTTYSFNSNAGLIELNLGTTANQEIIRETTKVFSYQPGKSLQSLNTVVMSAPKENLRQRVGYFGQNNGIYLEANGTSIAWVERSSSSGSLVETRVEQSNWNIDTLLGDVSSSPSQKTLDMSKAQIIFNDVEWLGLGTVRCGFVINGQLIHCHSFHHANYIDSTYMTTASLPLRYEIKNTGTTASNSTMKQVCSTVISEGGYELRGDQRSIGTPVQTPKNLTTAGTYYPIVSIRLKSDRLDAIAILTALSILGINSNPCSVSWRVYRGATLTSPSWSPGEADSSVEYDTAATDLSGGQVLAQGYIGITNQASQTIDILKEALFKFQLQRNGLTGTAEPLTIAISASVNTVSCLASMDWEEISR</sequence>
<evidence type="ECO:0000313" key="1">
    <source>
        <dbReference type="EMBL" id="CAB4162320.1"/>
    </source>
</evidence>
<gene>
    <name evidence="1" type="ORF">UFOVP787_30</name>
</gene>
<reference evidence="1" key="1">
    <citation type="submission" date="2020-04" db="EMBL/GenBank/DDBJ databases">
        <authorList>
            <person name="Chiriac C."/>
            <person name="Salcher M."/>
            <person name="Ghai R."/>
            <person name="Kavagutti S V."/>
        </authorList>
    </citation>
    <scope>NUCLEOTIDE SEQUENCE</scope>
</reference>
<name>A0A6J5NRB6_9CAUD</name>
<dbReference type="EMBL" id="LR796734">
    <property type="protein sequence ID" value="CAB4162320.1"/>
    <property type="molecule type" value="Genomic_DNA"/>
</dbReference>
<protein>
    <submittedName>
        <fullName evidence="1">Uncharacterized protein</fullName>
    </submittedName>
</protein>
<organism evidence="1">
    <name type="scientific">uncultured Caudovirales phage</name>
    <dbReference type="NCBI Taxonomy" id="2100421"/>
    <lineage>
        <taxon>Viruses</taxon>
        <taxon>Duplodnaviria</taxon>
        <taxon>Heunggongvirae</taxon>
        <taxon>Uroviricota</taxon>
        <taxon>Caudoviricetes</taxon>
        <taxon>Peduoviridae</taxon>
        <taxon>Maltschvirus</taxon>
        <taxon>Maltschvirus maltsch</taxon>
    </lineage>
</organism>
<accession>A0A6J5NRB6</accession>
<proteinExistence type="predicted"/>